<keyword evidence="4" id="KW-0804">Transcription</keyword>
<dbReference type="RefSeq" id="WP_142817169.1">
    <property type="nucleotide sequence ID" value="NZ_CP035503.1"/>
</dbReference>
<dbReference type="Pfam" id="PF03466">
    <property type="entry name" value="LysR_substrate"/>
    <property type="match status" value="1"/>
</dbReference>
<dbReference type="Pfam" id="PF00126">
    <property type="entry name" value="HTH_1"/>
    <property type="match status" value="1"/>
</dbReference>
<proteinExistence type="inferred from homology"/>
<evidence type="ECO:0000259" key="5">
    <source>
        <dbReference type="PROSITE" id="PS50931"/>
    </source>
</evidence>
<dbReference type="InterPro" id="IPR005119">
    <property type="entry name" value="LysR_subst-bd"/>
</dbReference>
<keyword evidence="2" id="KW-0805">Transcription regulation</keyword>
<name>A0A515D6L8_9BURK</name>
<evidence type="ECO:0000256" key="1">
    <source>
        <dbReference type="ARBA" id="ARBA00009437"/>
    </source>
</evidence>
<dbReference type="GO" id="GO:0006351">
    <property type="term" value="P:DNA-templated transcription"/>
    <property type="evidence" value="ECO:0007669"/>
    <property type="project" value="TreeGrafter"/>
</dbReference>
<reference evidence="6 7" key="1">
    <citation type="submission" date="2019-01" db="EMBL/GenBank/DDBJ databases">
        <title>Genomic insights into a novel species Rhodoferax sp.</title>
        <authorList>
            <person name="Jin L."/>
        </authorList>
    </citation>
    <scope>NUCLEOTIDE SEQUENCE [LARGE SCALE GENOMIC DNA]</scope>
    <source>
        <strain evidence="6 7">CHu59-6-5</strain>
    </source>
</reference>
<dbReference type="SUPFAM" id="SSF53850">
    <property type="entry name" value="Periplasmic binding protein-like II"/>
    <property type="match status" value="1"/>
</dbReference>
<dbReference type="PROSITE" id="PS50931">
    <property type="entry name" value="HTH_LYSR"/>
    <property type="match status" value="1"/>
</dbReference>
<sequence length="330" mass="35867">MRTENAKPQFPTPQTGAIQRSELPRLDLLRSFEAAARTLSFTLAAKELFLTQSAVSRQIQQIEAGLGVPLFERRHRALALTEAGQVLQRAVVDCLERLRDATARVRASTQLRQVAITTTAGFASLWLIPRLERFTADHPGVDVRVSATNELLDLARAHIDVAVRFCRVSEGVGQPLFEETVYPVCAPQLLGNPARPLQTPADLVQHTLLAMMETPQESALNADWAPWLNIMGLPELRTKNTLRFTQYSDAIAAAVAGQGVAIGRLPLVAGLLRDGRLVAPFGGTAASQRGYFVVTAPRAAGNPDAQDFVRWLRAEAEAPVVAGAPPRVFS</sequence>
<dbReference type="AlphaFoldDB" id="A0A515D6L8"/>
<keyword evidence="3" id="KW-0238">DNA-binding</keyword>
<dbReference type="InterPro" id="IPR036388">
    <property type="entry name" value="WH-like_DNA-bd_sf"/>
</dbReference>
<gene>
    <name evidence="6" type="ORF">EUB48_01215</name>
</gene>
<dbReference type="GO" id="GO:0043565">
    <property type="term" value="F:sequence-specific DNA binding"/>
    <property type="evidence" value="ECO:0007669"/>
    <property type="project" value="TreeGrafter"/>
</dbReference>
<evidence type="ECO:0000313" key="7">
    <source>
        <dbReference type="Proteomes" id="UP000316798"/>
    </source>
</evidence>
<evidence type="ECO:0000256" key="3">
    <source>
        <dbReference type="ARBA" id="ARBA00023125"/>
    </source>
</evidence>
<keyword evidence="7" id="KW-1185">Reference proteome</keyword>
<dbReference type="EMBL" id="CP035503">
    <property type="protein sequence ID" value="QDL36065.1"/>
    <property type="molecule type" value="Genomic_DNA"/>
</dbReference>
<dbReference type="CDD" id="cd08432">
    <property type="entry name" value="PBP2_GcdR_TrpI_HvrB_AmpR_like"/>
    <property type="match status" value="1"/>
</dbReference>
<dbReference type="PANTHER" id="PTHR30537">
    <property type="entry name" value="HTH-TYPE TRANSCRIPTIONAL REGULATOR"/>
    <property type="match status" value="1"/>
</dbReference>
<dbReference type="Gene3D" id="3.40.190.10">
    <property type="entry name" value="Periplasmic binding protein-like II"/>
    <property type="match status" value="2"/>
</dbReference>
<dbReference type="PANTHER" id="PTHR30537:SF26">
    <property type="entry name" value="GLYCINE CLEAVAGE SYSTEM TRANSCRIPTIONAL ACTIVATOR"/>
    <property type="match status" value="1"/>
</dbReference>
<dbReference type="Gene3D" id="1.10.10.10">
    <property type="entry name" value="Winged helix-like DNA-binding domain superfamily/Winged helix DNA-binding domain"/>
    <property type="match status" value="1"/>
</dbReference>
<dbReference type="SUPFAM" id="SSF46785">
    <property type="entry name" value="Winged helix' DNA-binding domain"/>
    <property type="match status" value="1"/>
</dbReference>
<dbReference type="FunFam" id="1.10.10.10:FF:000038">
    <property type="entry name" value="Glycine cleavage system transcriptional activator"/>
    <property type="match status" value="1"/>
</dbReference>
<protein>
    <submittedName>
        <fullName evidence="6">LysR family transcriptional regulator</fullName>
    </submittedName>
</protein>
<accession>A0A515D6L8</accession>
<dbReference type="PRINTS" id="PR00039">
    <property type="entry name" value="HTHLYSR"/>
</dbReference>
<organism evidence="6 7">
    <name type="scientific">Rhodoferax sediminis</name>
    <dbReference type="NCBI Taxonomy" id="2509614"/>
    <lineage>
        <taxon>Bacteria</taxon>
        <taxon>Pseudomonadati</taxon>
        <taxon>Pseudomonadota</taxon>
        <taxon>Betaproteobacteria</taxon>
        <taxon>Burkholderiales</taxon>
        <taxon>Comamonadaceae</taxon>
        <taxon>Rhodoferax</taxon>
    </lineage>
</organism>
<evidence type="ECO:0000256" key="2">
    <source>
        <dbReference type="ARBA" id="ARBA00023015"/>
    </source>
</evidence>
<dbReference type="Proteomes" id="UP000316798">
    <property type="component" value="Chromosome"/>
</dbReference>
<dbReference type="GO" id="GO:0003700">
    <property type="term" value="F:DNA-binding transcription factor activity"/>
    <property type="evidence" value="ECO:0007669"/>
    <property type="project" value="InterPro"/>
</dbReference>
<dbReference type="KEGG" id="rhf:EUB48_01215"/>
<feature type="domain" description="HTH lysR-type" evidence="5">
    <location>
        <begin position="24"/>
        <end position="81"/>
    </location>
</feature>
<dbReference type="OrthoDB" id="8688993at2"/>
<dbReference type="InterPro" id="IPR036390">
    <property type="entry name" value="WH_DNA-bd_sf"/>
</dbReference>
<dbReference type="InterPro" id="IPR058163">
    <property type="entry name" value="LysR-type_TF_proteobact-type"/>
</dbReference>
<evidence type="ECO:0000313" key="6">
    <source>
        <dbReference type="EMBL" id="QDL36065.1"/>
    </source>
</evidence>
<dbReference type="InterPro" id="IPR000847">
    <property type="entry name" value="LysR_HTH_N"/>
</dbReference>
<evidence type="ECO:0000256" key="4">
    <source>
        <dbReference type="ARBA" id="ARBA00023163"/>
    </source>
</evidence>
<comment type="similarity">
    <text evidence="1">Belongs to the LysR transcriptional regulatory family.</text>
</comment>